<comment type="caution">
    <text evidence="2">The sequence shown here is derived from an EMBL/GenBank/DDBJ whole genome shotgun (WGS) entry which is preliminary data.</text>
</comment>
<evidence type="ECO:0000313" key="2">
    <source>
        <dbReference type="EMBL" id="KAK4666556.1"/>
    </source>
</evidence>
<dbReference type="EMBL" id="JAFFHB010000004">
    <property type="protein sequence ID" value="KAK4666556.1"/>
    <property type="molecule type" value="Genomic_DNA"/>
</dbReference>
<dbReference type="GeneID" id="87930934"/>
<protein>
    <submittedName>
        <fullName evidence="2">Uncharacterized protein</fullName>
    </submittedName>
</protein>
<keyword evidence="3" id="KW-1185">Reference proteome</keyword>
<sequence length="224" mass="24688">MSEYVSKTPHKASRKRPPQHPRRMFGLMRLRVHQCRPVQAAFAADDEIDDYPVDGDVFVRYFPSSMASSQEHGGFLCRPHTLGVCGHPQPAHGNGQFLETVHVPEKELAHPTDRVDVPAGASDHLACAAAVEGGGHEVNLKRLEHRAVVLPLLRLERRNRAGVPVLEDQLSRRNAATLRYLVKGVAPEPAHGDIQLSPQHVVPALLKVLKYAVYAQGMKSACCE</sequence>
<proteinExistence type="predicted"/>
<feature type="region of interest" description="Disordered" evidence="1">
    <location>
        <begin position="1"/>
        <end position="22"/>
    </location>
</feature>
<name>A0ABR0HES4_9PEZI</name>
<gene>
    <name evidence="2" type="ORF">QC763_301255</name>
</gene>
<reference evidence="2 3" key="1">
    <citation type="journal article" date="2023" name="bioRxiv">
        <title>High-quality genome assemblies of four members of thePodospora anserinaspecies complex.</title>
        <authorList>
            <person name="Ament-Velasquez S.L."/>
            <person name="Vogan A.A."/>
            <person name="Wallerman O."/>
            <person name="Hartmann F."/>
            <person name="Gautier V."/>
            <person name="Silar P."/>
            <person name="Giraud T."/>
            <person name="Johannesson H."/>
        </authorList>
    </citation>
    <scope>NUCLEOTIDE SEQUENCE [LARGE SCALE GENOMIC DNA]</scope>
    <source>
        <strain evidence="2 3">CBS 411.78</strain>
    </source>
</reference>
<feature type="compositionally biased region" description="Basic residues" evidence="1">
    <location>
        <begin position="8"/>
        <end position="22"/>
    </location>
</feature>
<evidence type="ECO:0000256" key="1">
    <source>
        <dbReference type="SAM" id="MobiDB-lite"/>
    </source>
</evidence>
<evidence type="ECO:0000313" key="3">
    <source>
        <dbReference type="Proteomes" id="UP001326199"/>
    </source>
</evidence>
<accession>A0ABR0HES4</accession>
<dbReference type="Proteomes" id="UP001326199">
    <property type="component" value="Unassembled WGS sequence"/>
</dbReference>
<dbReference type="RefSeq" id="XP_062766522.1">
    <property type="nucleotide sequence ID" value="XM_062910591.1"/>
</dbReference>
<organism evidence="2 3">
    <name type="scientific">Podospora pseudopauciseta</name>
    <dbReference type="NCBI Taxonomy" id="2093780"/>
    <lineage>
        <taxon>Eukaryota</taxon>
        <taxon>Fungi</taxon>
        <taxon>Dikarya</taxon>
        <taxon>Ascomycota</taxon>
        <taxon>Pezizomycotina</taxon>
        <taxon>Sordariomycetes</taxon>
        <taxon>Sordariomycetidae</taxon>
        <taxon>Sordariales</taxon>
        <taxon>Podosporaceae</taxon>
        <taxon>Podospora</taxon>
    </lineage>
</organism>